<feature type="region of interest" description="Disordered" evidence="5">
    <location>
        <begin position="705"/>
        <end position="726"/>
    </location>
</feature>
<dbReference type="SMART" id="SM00575">
    <property type="entry name" value="ZnF_PMZ"/>
    <property type="match status" value="1"/>
</dbReference>
<dbReference type="GO" id="GO:0003676">
    <property type="term" value="F:nucleic acid binding"/>
    <property type="evidence" value="ECO:0007669"/>
    <property type="project" value="InterPro"/>
</dbReference>
<dbReference type="PANTHER" id="PTHR31973">
    <property type="entry name" value="POLYPROTEIN, PUTATIVE-RELATED"/>
    <property type="match status" value="1"/>
</dbReference>
<feature type="region of interest" description="Disordered" evidence="5">
    <location>
        <begin position="1"/>
        <end position="62"/>
    </location>
</feature>
<protein>
    <recommendedName>
        <fullName evidence="10">SWIM-type domain-containing protein</fullName>
    </recommendedName>
</protein>
<keyword evidence="2 4" id="KW-0863">Zinc-finger</keyword>
<dbReference type="EMBL" id="KQ483789">
    <property type="protein sequence ID" value="KYP41189.1"/>
    <property type="molecule type" value="Genomic_DNA"/>
</dbReference>
<evidence type="ECO:0000259" key="7">
    <source>
        <dbReference type="PROSITE" id="PS50966"/>
    </source>
</evidence>
<dbReference type="PANTHER" id="PTHR31973:SF195">
    <property type="entry name" value="MUDR FAMILY TRANSPOSASE"/>
    <property type="match status" value="1"/>
</dbReference>
<feature type="compositionally biased region" description="Acidic residues" evidence="5">
    <location>
        <begin position="42"/>
        <end position="62"/>
    </location>
</feature>
<dbReference type="Proteomes" id="UP000075243">
    <property type="component" value="Unassembled WGS sequence"/>
</dbReference>
<evidence type="ECO:0000256" key="3">
    <source>
        <dbReference type="ARBA" id="ARBA00022833"/>
    </source>
</evidence>
<feature type="compositionally biased region" description="Polar residues" evidence="5">
    <location>
        <begin position="1"/>
        <end position="11"/>
    </location>
</feature>
<dbReference type="PROSITE" id="PS50158">
    <property type="entry name" value="ZF_CCHC"/>
    <property type="match status" value="1"/>
</dbReference>
<dbReference type="InterPro" id="IPR007527">
    <property type="entry name" value="Znf_SWIM"/>
</dbReference>
<feature type="domain" description="CCHC-type" evidence="6">
    <location>
        <begin position="698"/>
        <end position="714"/>
    </location>
</feature>
<reference evidence="8" key="1">
    <citation type="journal article" date="2012" name="Nat. Biotechnol.">
        <title>Draft genome sequence of pigeonpea (Cajanus cajan), an orphan legume crop of resource-poor farmers.</title>
        <authorList>
            <person name="Varshney R.K."/>
            <person name="Chen W."/>
            <person name="Li Y."/>
            <person name="Bharti A.K."/>
            <person name="Saxena R.K."/>
            <person name="Schlueter J.A."/>
            <person name="Donoghue M.T."/>
            <person name="Azam S."/>
            <person name="Fan G."/>
            <person name="Whaley A.M."/>
            <person name="Farmer A.D."/>
            <person name="Sheridan J."/>
            <person name="Iwata A."/>
            <person name="Tuteja R."/>
            <person name="Penmetsa R.V."/>
            <person name="Wu W."/>
            <person name="Upadhyaya H.D."/>
            <person name="Yang S.P."/>
            <person name="Shah T."/>
            <person name="Saxena K.B."/>
            <person name="Michael T."/>
            <person name="McCombie W.R."/>
            <person name="Yang B."/>
            <person name="Zhang G."/>
            <person name="Yang H."/>
            <person name="Wang J."/>
            <person name="Spillane C."/>
            <person name="Cook D.R."/>
            <person name="May G.D."/>
            <person name="Xu X."/>
            <person name="Jackson S.A."/>
        </authorList>
    </citation>
    <scope>NUCLEOTIDE SEQUENCE [LARGE SCALE GENOMIC DNA]</scope>
</reference>
<dbReference type="SUPFAM" id="SSF57756">
    <property type="entry name" value="Retrovirus zinc finger-like domains"/>
    <property type="match status" value="1"/>
</dbReference>
<dbReference type="SMART" id="SM00343">
    <property type="entry name" value="ZnF_C2HC"/>
    <property type="match status" value="1"/>
</dbReference>
<dbReference type="InterPro" id="IPR018289">
    <property type="entry name" value="MULE_transposase_dom"/>
</dbReference>
<dbReference type="InterPro" id="IPR006564">
    <property type="entry name" value="Znf_PMZ"/>
</dbReference>
<dbReference type="InterPro" id="IPR036875">
    <property type="entry name" value="Znf_CCHC_sf"/>
</dbReference>
<sequence length="726" mass="83824">MQESSTFSLENLSIERSPLITRDEDEDDEEDEDYHVSSSYESIDESNEDEIDNCEPSDDEVQPDVIVNSPMVEPISMYPSTEGGSQFWGNLPHYTNINWNHPDEEDIPGMDLRNTWSIGQDLYVGLEFENKDAVKNAVKQNAMRMHQSFYVVESKKTKWVVRCPNAHDGCGWYMRAIESKRSDNWKVTQWGGRHTCLNMSLSQDHAKLDSELIATFIQGMVNQDPSIKISLIQERITSQTGFKISYRKAWMAKQKAIVNVFGDWEESYAYLPRWLQYMKEIAPGSFYDLCHDEFFVGNRCHRGYRQFHRLFWTFKPCCDAFNFCKPLIQVDGTHLYGKYRGTLLIATTQDGNNNVLPLAFAVVEGETLLAWSWFLSHLRLHVTNKEGICLISDRHRSIKSAIDNEAIGWRPPNAYHKYCIRHIASNFNTRFKDVKLKQKLVKLGYTPCKHIFDRNLEKFCQSNPDVERWIGAISKDKWSMAYDADGRRYGHMTTNLSECVNKVLKDCRNLPITALVRSTYTRCAEYFSNRGSRALADVSSGKVFVSKLVEALQKNQEEACSHQVCRYDIQSSKFEVEEAFDPVTQTGGKKWVVNLKERYCQCRKFTAFHYPCSHVIAACGVVSIDYYQFIDPVYTSDYVLKAYSGPWEPIGNEDLIPPSNEDWILVPDPTSVRGKGRPKSTRIRNEMDWVESSQRRPKCSICKQEGHNRRNCPSKSNNQSINFEDV</sequence>
<evidence type="ECO:0008006" key="10">
    <source>
        <dbReference type="Google" id="ProtNLM"/>
    </source>
</evidence>
<dbReference type="GO" id="GO:0008270">
    <property type="term" value="F:zinc ion binding"/>
    <property type="evidence" value="ECO:0007669"/>
    <property type="project" value="UniProtKB-KW"/>
</dbReference>
<dbReference type="AlphaFoldDB" id="A0A151RFE0"/>
<dbReference type="InterPro" id="IPR001878">
    <property type="entry name" value="Znf_CCHC"/>
</dbReference>
<evidence type="ECO:0000256" key="1">
    <source>
        <dbReference type="ARBA" id="ARBA00022723"/>
    </source>
</evidence>
<evidence type="ECO:0000256" key="2">
    <source>
        <dbReference type="ARBA" id="ARBA00022771"/>
    </source>
</evidence>
<evidence type="ECO:0000259" key="6">
    <source>
        <dbReference type="PROSITE" id="PS50158"/>
    </source>
</evidence>
<gene>
    <name evidence="8" type="ORF">KK1_037449</name>
</gene>
<name>A0A151RFE0_CAJCA</name>
<accession>A0A151RFE0</accession>
<evidence type="ECO:0000313" key="9">
    <source>
        <dbReference type="Proteomes" id="UP000075243"/>
    </source>
</evidence>
<evidence type="ECO:0000256" key="4">
    <source>
        <dbReference type="PROSITE-ProRule" id="PRU00047"/>
    </source>
</evidence>
<proteinExistence type="predicted"/>
<feature type="compositionally biased region" description="Polar residues" evidence="5">
    <location>
        <begin position="711"/>
        <end position="726"/>
    </location>
</feature>
<dbReference type="Gramene" id="C.cajan_39854.t">
    <property type="protein sequence ID" value="C.cajan_39854.t"/>
    <property type="gene ID" value="C.cajan_39854"/>
</dbReference>
<keyword evidence="1" id="KW-0479">Metal-binding</keyword>
<dbReference type="OMA" id="YSTCECT"/>
<organism evidence="8 9">
    <name type="scientific">Cajanus cajan</name>
    <name type="common">Pigeon pea</name>
    <name type="synonym">Cajanus indicus</name>
    <dbReference type="NCBI Taxonomy" id="3821"/>
    <lineage>
        <taxon>Eukaryota</taxon>
        <taxon>Viridiplantae</taxon>
        <taxon>Streptophyta</taxon>
        <taxon>Embryophyta</taxon>
        <taxon>Tracheophyta</taxon>
        <taxon>Spermatophyta</taxon>
        <taxon>Magnoliopsida</taxon>
        <taxon>eudicotyledons</taxon>
        <taxon>Gunneridae</taxon>
        <taxon>Pentapetalae</taxon>
        <taxon>rosids</taxon>
        <taxon>fabids</taxon>
        <taxon>Fabales</taxon>
        <taxon>Fabaceae</taxon>
        <taxon>Papilionoideae</taxon>
        <taxon>50 kb inversion clade</taxon>
        <taxon>NPAAA clade</taxon>
        <taxon>indigoferoid/millettioid clade</taxon>
        <taxon>Phaseoleae</taxon>
        <taxon>Cajanus</taxon>
    </lineage>
</organism>
<dbReference type="InterPro" id="IPR004332">
    <property type="entry name" value="Transposase_MuDR"/>
</dbReference>
<keyword evidence="3" id="KW-0862">Zinc</keyword>
<feature type="compositionally biased region" description="Acidic residues" evidence="5">
    <location>
        <begin position="23"/>
        <end position="33"/>
    </location>
</feature>
<dbReference type="Pfam" id="PF03108">
    <property type="entry name" value="DBD_Tnp_Mut"/>
    <property type="match status" value="1"/>
</dbReference>
<dbReference type="Pfam" id="PF04434">
    <property type="entry name" value="SWIM"/>
    <property type="match status" value="1"/>
</dbReference>
<evidence type="ECO:0000313" key="8">
    <source>
        <dbReference type="EMBL" id="KYP41189.1"/>
    </source>
</evidence>
<dbReference type="STRING" id="3821.A0A151RFE0"/>
<keyword evidence="9" id="KW-1185">Reference proteome</keyword>
<dbReference type="PROSITE" id="PS50966">
    <property type="entry name" value="ZF_SWIM"/>
    <property type="match status" value="1"/>
</dbReference>
<evidence type="ECO:0000256" key="5">
    <source>
        <dbReference type="SAM" id="MobiDB-lite"/>
    </source>
</evidence>
<dbReference type="Pfam" id="PF10551">
    <property type="entry name" value="MULE"/>
    <property type="match status" value="1"/>
</dbReference>
<feature type="domain" description="SWIM-type" evidence="7">
    <location>
        <begin position="591"/>
        <end position="623"/>
    </location>
</feature>